<dbReference type="AlphaFoldDB" id="A0A2G9QGY5"/>
<accession>A0A2G9QGY5</accession>
<evidence type="ECO:0000313" key="2">
    <source>
        <dbReference type="Proteomes" id="UP000228934"/>
    </source>
</evidence>
<keyword evidence="2" id="KW-1185">Reference proteome</keyword>
<sequence length="142" mass="16003">MSEVGGVCCLMWAVSDVGGTSLPAGSRWERWSRGCRPWWGRICGNTSADNTANFMKRRCRNGASGCSSPTSSCRRCKLQTPNRLPLRWRRSQNCCSSRGTRIWDGRSETLPDCHSPGALSRDWDRLLCDDITVYYCVTFLLL</sequence>
<gene>
    <name evidence="1" type="ORF">AB205_0215010</name>
</gene>
<organism evidence="1 2">
    <name type="scientific">Aquarana catesbeiana</name>
    <name type="common">American bullfrog</name>
    <name type="synonym">Rana catesbeiana</name>
    <dbReference type="NCBI Taxonomy" id="8400"/>
    <lineage>
        <taxon>Eukaryota</taxon>
        <taxon>Metazoa</taxon>
        <taxon>Chordata</taxon>
        <taxon>Craniata</taxon>
        <taxon>Vertebrata</taxon>
        <taxon>Euteleostomi</taxon>
        <taxon>Amphibia</taxon>
        <taxon>Batrachia</taxon>
        <taxon>Anura</taxon>
        <taxon>Neobatrachia</taxon>
        <taxon>Ranoidea</taxon>
        <taxon>Ranidae</taxon>
        <taxon>Aquarana</taxon>
    </lineage>
</organism>
<evidence type="ECO:0000313" key="1">
    <source>
        <dbReference type="EMBL" id="PIO14827.1"/>
    </source>
</evidence>
<name>A0A2G9QGY5_AQUCT</name>
<dbReference type="EMBL" id="KV989939">
    <property type="protein sequence ID" value="PIO14827.1"/>
    <property type="molecule type" value="Genomic_DNA"/>
</dbReference>
<proteinExistence type="predicted"/>
<reference evidence="2" key="1">
    <citation type="journal article" date="2017" name="Nat. Commun.">
        <title>The North American bullfrog draft genome provides insight into hormonal regulation of long noncoding RNA.</title>
        <authorList>
            <person name="Hammond S.A."/>
            <person name="Warren R.L."/>
            <person name="Vandervalk B.P."/>
            <person name="Kucuk E."/>
            <person name="Khan H."/>
            <person name="Gibb E.A."/>
            <person name="Pandoh P."/>
            <person name="Kirk H."/>
            <person name="Zhao Y."/>
            <person name="Jones M."/>
            <person name="Mungall A.J."/>
            <person name="Coope R."/>
            <person name="Pleasance S."/>
            <person name="Moore R.A."/>
            <person name="Holt R.A."/>
            <person name="Round J.M."/>
            <person name="Ohora S."/>
            <person name="Walle B.V."/>
            <person name="Veldhoen N."/>
            <person name="Helbing C.C."/>
            <person name="Birol I."/>
        </authorList>
    </citation>
    <scope>NUCLEOTIDE SEQUENCE [LARGE SCALE GENOMIC DNA]</scope>
</reference>
<dbReference type="Proteomes" id="UP000228934">
    <property type="component" value="Unassembled WGS sequence"/>
</dbReference>
<protein>
    <submittedName>
        <fullName evidence="1">Uncharacterized protein</fullName>
    </submittedName>
</protein>